<organism evidence="1 3">
    <name type="scientific">Prevotella fusca JCM 17724</name>
    <dbReference type="NCBI Taxonomy" id="1236517"/>
    <lineage>
        <taxon>Bacteria</taxon>
        <taxon>Pseudomonadati</taxon>
        <taxon>Bacteroidota</taxon>
        <taxon>Bacteroidia</taxon>
        <taxon>Bacteroidales</taxon>
        <taxon>Prevotellaceae</taxon>
        <taxon>Prevotella</taxon>
    </lineage>
</organism>
<keyword evidence="4" id="KW-1185">Reference proteome</keyword>
<gene>
    <name evidence="1" type="ORF">ADJ77_12760</name>
    <name evidence="2" type="ORF">J5A51_02990</name>
</gene>
<proteinExistence type="predicted"/>
<accession>A0A0K1NND6</accession>
<dbReference type="STRING" id="1236517.ADJ77_12760"/>
<dbReference type="Proteomes" id="UP000682005">
    <property type="component" value="Chromosome 2"/>
</dbReference>
<dbReference type="KEGG" id="pfus:ADJ77_12760"/>
<dbReference type="AlphaFoldDB" id="A0A0K1NND6"/>
<name>A0A0K1NND6_9BACT</name>
<evidence type="ECO:0000313" key="4">
    <source>
        <dbReference type="Proteomes" id="UP000682005"/>
    </source>
</evidence>
<sequence>MDNNKVKVKEQQAPVVSKSTVAQQSSASAASALDKLKEYGGFTFLENIIDGFSNLNPARKARRNIFLSDAQWENERKVLANRLGVWIDLLKSGQSAEQMRDKAKERALHVEDLLNKNLSKVLARTHELETSYRSVALFYRNTESQKVKNVTIVNAEMDQLTDLDNPLFIDYISNELKHNFDRLDLRRNYSLLVIPGYLGSNAVLDKWGKIAHSNKVMLLTDFQDLETPDDVVDIFFNADHSGGDVYKSNIIMTCNWLLGRQKVAQVGEEENLYVPGSSALAGKIYSTLMSQVVAGKKFGGLNDVENVHFDLKKSEISELERMGLVPMVNEYSKVMAFSAKTLFNGDNLGLQTYSVVRVFDYISKVLFDFLNRRAFENWTTRTEADLRSQIVKFLDSIQGPTRLIEKFRVIRIEQDPKQKDRVLLDIHITPYFPAKSFVIQLEGRKGEEPEEANWESQYAQEK</sequence>
<evidence type="ECO:0000313" key="3">
    <source>
        <dbReference type="Proteomes" id="UP000060345"/>
    </source>
</evidence>
<evidence type="ECO:0000313" key="1">
    <source>
        <dbReference type="EMBL" id="AKU70589.1"/>
    </source>
</evidence>
<dbReference type="InterPro" id="IPR035576">
    <property type="entry name" value="T6SS_TssC"/>
</dbReference>
<protein>
    <submittedName>
        <fullName evidence="2">DUF5458 family protein</fullName>
    </submittedName>
</protein>
<dbReference type="GO" id="GO:0033104">
    <property type="term" value="C:type VI protein secretion system complex"/>
    <property type="evidence" value="ECO:0007669"/>
    <property type="project" value="InterPro"/>
</dbReference>
<dbReference type="eggNOG" id="ENOG502Z8M7">
    <property type="taxonomic scope" value="Bacteria"/>
</dbReference>
<reference evidence="1 3" key="1">
    <citation type="submission" date="2015-07" db="EMBL/GenBank/DDBJ databases">
        <authorList>
            <person name="Noorani M."/>
        </authorList>
    </citation>
    <scope>NUCLEOTIDE SEQUENCE [LARGE SCALE GENOMIC DNA]</scope>
    <source>
        <strain evidence="1 3">W1435</strain>
    </source>
</reference>
<dbReference type="GO" id="GO:0033103">
    <property type="term" value="P:protein secretion by the type VI secretion system"/>
    <property type="evidence" value="ECO:0007669"/>
    <property type="project" value="InterPro"/>
</dbReference>
<dbReference type="Pfam" id="PF17541">
    <property type="entry name" value="TssC"/>
    <property type="match status" value="1"/>
</dbReference>
<reference evidence="2 4" key="2">
    <citation type="submission" date="2021-03" db="EMBL/GenBank/DDBJ databases">
        <title>Human Oral Microbial Genomes.</title>
        <authorList>
            <person name="Johnston C.D."/>
            <person name="Chen T."/>
            <person name="Dewhirst F.E."/>
        </authorList>
    </citation>
    <scope>NUCLEOTIDE SEQUENCE [LARGE SCALE GENOMIC DNA]</scope>
    <source>
        <strain evidence="2 4">W1435</strain>
    </source>
</reference>
<dbReference type="RefSeq" id="WP_050696499.1">
    <property type="nucleotide sequence ID" value="NZ_CP012075.1"/>
</dbReference>
<dbReference type="EMBL" id="CP012075">
    <property type="protein sequence ID" value="AKU70589.1"/>
    <property type="molecule type" value="Genomic_DNA"/>
</dbReference>
<dbReference type="EMBL" id="CP072369">
    <property type="protein sequence ID" value="QUB85269.1"/>
    <property type="molecule type" value="Genomic_DNA"/>
</dbReference>
<evidence type="ECO:0000313" key="2">
    <source>
        <dbReference type="EMBL" id="QUB85269.1"/>
    </source>
</evidence>
<dbReference type="Proteomes" id="UP000060345">
    <property type="component" value="Chromosome 2"/>
</dbReference>